<evidence type="ECO:0000313" key="8">
    <source>
        <dbReference type="EMBL" id="KUL31657.1"/>
    </source>
</evidence>
<evidence type="ECO:0000256" key="3">
    <source>
        <dbReference type="ARBA" id="ARBA00022475"/>
    </source>
</evidence>
<dbReference type="AlphaFoldDB" id="A0A117MRE7"/>
<dbReference type="PANTHER" id="PTHR34584">
    <property type="entry name" value="NA(+)/H(+) ANTIPORTER SUBUNIT E1"/>
    <property type="match status" value="1"/>
</dbReference>
<dbReference type="RefSeq" id="WP_059138503.1">
    <property type="nucleotide sequence ID" value="NZ_LMBR01000051.1"/>
</dbReference>
<reference evidence="8 9" key="1">
    <citation type="submission" date="2015-10" db="EMBL/GenBank/DDBJ databases">
        <title>Draft Genome Sequence of Chlorobium limicola strain Frasassi Growing under Artificial Lighting in the Frasassi Cave System.</title>
        <authorList>
            <person name="Mansor M."/>
            <person name="Macalady J."/>
        </authorList>
    </citation>
    <scope>NUCLEOTIDE SEQUENCE [LARGE SCALE GENOMIC DNA]</scope>
    <source>
        <strain evidence="8 9">Frasassi</strain>
    </source>
</reference>
<dbReference type="PIRSF" id="PIRSF019239">
    <property type="entry name" value="MrpE"/>
    <property type="match status" value="1"/>
</dbReference>
<comment type="subcellular location">
    <subcellularLocation>
        <location evidence="1">Cell membrane</location>
        <topology evidence="1">Multi-pass membrane protein</topology>
    </subcellularLocation>
</comment>
<dbReference type="Pfam" id="PF01899">
    <property type="entry name" value="MNHE"/>
    <property type="match status" value="1"/>
</dbReference>
<name>A0A117MRE7_CHLLI</name>
<organism evidence="8 9">
    <name type="scientific">Chlorobium limicola</name>
    <dbReference type="NCBI Taxonomy" id="1092"/>
    <lineage>
        <taxon>Bacteria</taxon>
        <taxon>Pseudomonadati</taxon>
        <taxon>Chlorobiota</taxon>
        <taxon>Chlorobiia</taxon>
        <taxon>Chlorobiales</taxon>
        <taxon>Chlorobiaceae</taxon>
        <taxon>Chlorobium/Pelodictyon group</taxon>
        <taxon>Chlorobium</taxon>
    </lineage>
</organism>
<keyword evidence="3" id="KW-1003">Cell membrane</keyword>
<feature type="transmembrane region" description="Helical" evidence="7">
    <location>
        <begin position="49"/>
        <end position="70"/>
    </location>
</feature>
<protein>
    <submittedName>
        <fullName evidence="8">Cation:proton antiporter</fullName>
    </submittedName>
</protein>
<evidence type="ECO:0000256" key="6">
    <source>
        <dbReference type="ARBA" id="ARBA00023136"/>
    </source>
</evidence>
<dbReference type="GO" id="GO:0008324">
    <property type="term" value="F:monoatomic cation transmembrane transporter activity"/>
    <property type="evidence" value="ECO:0007669"/>
    <property type="project" value="InterPro"/>
</dbReference>
<dbReference type="InterPro" id="IPR002758">
    <property type="entry name" value="Cation_antiport_E"/>
</dbReference>
<accession>A0A117MRE7</accession>
<keyword evidence="5 7" id="KW-1133">Transmembrane helix</keyword>
<gene>
    <name evidence="8" type="ORF">ASB62_02650</name>
</gene>
<sequence>MNHLLYNILLAIAWTLLTGEATIPTFTAGLVIGYLLLWISRPALGGGAYFRKIPLVFMFMLFFIKELLIANLKVAFDILTPKDYMEPGIIAFPLDARTDMEITLFANLLTLTPGTLSLDVSRDRKTLYVHALYVTSADAFRKELKEGLEKRLLDVLR</sequence>
<comment type="caution">
    <text evidence="8">The sequence shown here is derived from an EMBL/GenBank/DDBJ whole genome shotgun (WGS) entry which is preliminary data.</text>
</comment>
<evidence type="ECO:0000256" key="1">
    <source>
        <dbReference type="ARBA" id="ARBA00004651"/>
    </source>
</evidence>
<evidence type="ECO:0000256" key="5">
    <source>
        <dbReference type="ARBA" id="ARBA00022989"/>
    </source>
</evidence>
<evidence type="ECO:0000313" key="9">
    <source>
        <dbReference type="Proteomes" id="UP000053937"/>
    </source>
</evidence>
<proteinExistence type="inferred from homology"/>
<dbReference type="OrthoDB" id="9800498at2"/>
<dbReference type="Proteomes" id="UP000053937">
    <property type="component" value="Unassembled WGS sequence"/>
</dbReference>
<keyword evidence="4 7" id="KW-0812">Transmembrane</keyword>
<dbReference type="PANTHER" id="PTHR34584:SF1">
    <property type="entry name" value="NA(+)_H(+) ANTIPORTER SUBUNIT E1"/>
    <property type="match status" value="1"/>
</dbReference>
<evidence type="ECO:0000256" key="4">
    <source>
        <dbReference type="ARBA" id="ARBA00022692"/>
    </source>
</evidence>
<keyword evidence="6 7" id="KW-0472">Membrane</keyword>
<feature type="transmembrane region" description="Helical" evidence="7">
    <location>
        <begin position="12"/>
        <end position="37"/>
    </location>
</feature>
<evidence type="ECO:0000256" key="2">
    <source>
        <dbReference type="ARBA" id="ARBA00006228"/>
    </source>
</evidence>
<comment type="similarity">
    <text evidence="2">Belongs to the CPA3 antiporters (TC 2.A.63) subunit E family.</text>
</comment>
<keyword evidence="9" id="KW-1185">Reference proteome</keyword>
<dbReference type="EMBL" id="LMBR01000051">
    <property type="protein sequence ID" value="KUL31657.1"/>
    <property type="molecule type" value="Genomic_DNA"/>
</dbReference>
<dbReference type="GO" id="GO:0005886">
    <property type="term" value="C:plasma membrane"/>
    <property type="evidence" value="ECO:0007669"/>
    <property type="project" value="UniProtKB-SubCell"/>
</dbReference>
<evidence type="ECO:0000256" key="7">
    <source>
        <dbReference type="SAM" id="Phobius"/>
    </source>
</evidence>